<sequence length="265" mass="29794">MTEKVHLRTPAKLFDGNWMDAELLITDQTLSIGKKKIPVNEIEDLGDVDVEGVEAIRIKKDGETIIKPPEKIRAQVFRFLAFNLKADRFAVYYLDSATVGGVVSSGAKWEKGYFSVTDEGFWFLSPKKQQKMLFDNIGGVVKETRNIGGKQRKVLVLSKVKKGQVATSLLMCPETTLEMLENYITRLIETHKPQLDMTETEKEILTLVYSGLDFVSIENIVGISTDELNEYYDKLVENGLAEVVKVRKEIELTPRGVTMVGNASK</sequence>
<proteinExistence type="predicted"/>
<dbReference type="Proteomes" id="UP000273978">
    <property type="component" value="Unassembled WGS sequence"/>
</dbReference>
<protein>
    <recommendedName>
        <fullName evidence="5">Taxis protein</fullName>
    </recommendedName>
</protein>
<dbReference type="Pfam" id="PF04283">
    <property type="entry name" value="CheF-arch"/>
    <property type="match status" value="1"/>
</dbReference>
<evidence type="ECO:0000313" key="1">
    <source>
        <dbReference type="EMBL" id="PQV42894.1"/>
    </source>
</evidence>
<dbReference type="PANTHER" id="PTHR42201">
    <property type="entry name" value="TAXIS PROTEIN"/>
    <property type="match status" value="1"/>
</dbReference>
<dbReference type="GO" id="GO:0006935">
    <property type="term" value="P:chemotaxis"/>
    <property type="evidence" value="ECO:0007669"/>
    <property type="project" value="InterPro"/>
</dbReference>
<evidence type="ECO:0000313" key="2">
    <source>
        <dbReference type="EMBL" id="RNI10439.1"/>
    </source>
</evidence>
<dbReference type="PANTHER" id="PTHR42201:SF1">
    <property type="entry name" value="TAXIS PROTEIN"/>
    <property type="match status" value="1"/>
</dbReference>
<dbReference type="AlphaFoldDB" id="A0A315A1J7"/>
<dbReference type="SUPFAM" id="SSF46785">
    <property type="entry name" value="Winged helix' DNA-binding domain"/>
    <property type="match status" value="1"/>
</dbReference>
<dbReference type="InterPro" id="IPR036390">
    <property type="entry name" value="WH_DNA-bd_sf"/>
</dbReference>
<dbReference type="Proteomes" id="UP000251060">
    <property type="component" value="Unassembled WGS sequence"/>
</dbReference>
<reference evidence="1 3" key="1">
    <citation type="submission" date="2018-02" db="EMBL/GenBank/DDBJ databases">
        <title>Subsurface microbial communities from deep shales in Ohio and West Virginia, USA.</title>
        <authorList>
            <person name="Wrighton K."/>
        </authorList>
    </citation>
    <scope>NUCLEOTIDE SEQUENCE [LARGE SCALE GENOMIC DNA]</scope>
    <source>
        <strain evidence="1 3">DSM 10369</strain>
    </source>
</reference>
<comment type="caution">
    <text evidence="1">The sequence shown here is derived from an EMBL/GenBank/DDBJ whole genome shotgun (WGS) entry which is preliminary data.</text>
</comment>
<dbReference type="RefSeq" id="WP_105460461.1">
    <property type="nucleotide sequence ID" value="NZ_PVBU01000004.1"/>
</dbReference>
<organism evidence="1 3">
    <name type="scientific">Methanohalophilus euhalobius</name>
    <dbReference type="NCBI Taxonomy" id="51203"/>
    <lineage>
        <taxon>Archaea</taxon>
        <taxon>Methanobacteriati</taxon>
        <taxon>Methanobacteriota</taxon>
        <taxon>Stenosarchaea group</taxon>
        <taxon>Methanomicrobia</taxon>
        <taxon>Methanosarcinales</taxon>
        <taxon>Methanosarcinaceae</taxon>
        <taxon>Methanohalophilus</taxon>
    </lineage>
</organism>
<evidence type="ECO:0008006" key="5">
    <source>
        <dbReference type="Google" id="ProtNLM"/>
    </source>
</evidence>
<dbReference type="InterPro" id="IPR007381">
    <property type="entry name" value="CheF1/F2"/>
</dbReference>
<reference evidence="2 4" key="2">
    <citation type="submission" date="2018-10" db="EMBL/GenBank/DDBJ databases">
        <title>Cultivation of a novel Methanohalophilus strain from Kebrit Deep of the Red Sea and a genomic comparison of members of the genus Methanohalophilus.</title>
        <authorList>
            <person name="Guan Y."/>
            <person name="Ngugi D.K."/>
            <person name="Stingl U."/>
        </authorList>
    </citation>
    <scope>NUCLEOTIDE SEQUENCE [LARGE SCALE GENOMIC DNA]</scope>
    <source>
        <strain evidence="2 4">DSM 10369</strain>
    </source>
</reference>
<accession>A0A315A1J7</accession>
<name>A0A315A1J7_9EURY</name>
<evidence type="ECO:0000313" key="3">
    <source>
        <dbReference type="Proteomes" id="UP000251060"/>
    </source>
</evidence>
<gene>
    <name evidence="1" type="ORF">B0H22_104151</name>
    <name evidence="2" type="ORF">EDD83_03500</name>
</gene>
<dbReference type="EMBL" id="PVBU01000004">
    <property type="protein sequence ID" value="PQV42894.1"/>
    <property type="molecule type" value="Genomic_DNA"/>
</dbReference>
<dbReference type="PIRSF" id="PIRSF026802">
    <property type="entry name" value="UCP026802"/>
    <property type="match status" value="1"/>
</dbReference>
<dbReference type="EMBL" id="RJJF01000012">
    <property type="protein sequence ID" value="RNI10439.1"/>
    <property type="molecule type" value="Genomic_DNA"/>
</dbReference>
<evidence type="ECO:0000313" key="4">
    <source>
        <dbReference type="Proteomes" id="UP000273978"/>
    </source>
</evidence>